<dbReference type="EMBL" id="JXCE01000230">
    <property type="protein sequence ID" value="KPA38971.1"/>
    <property type="molecule type" value="Genomic_DNA"/>
</dbReference>
<comment type="caution">
    <text evidence="2">The sequence shown here is derived from an EMBL/GenBank/DDBJ whole genome shotgun (WGS) entry which is preliminary data.</text>
</comment>
<reference evidence="2 3" key="1">
    <citation type="submission" date="2015-04" db="EMBL/GenBank/DDBJ databases">
        <title>The draft genome sequence of Fusarium langsethiae, a T-2/HT-2 mycotoxin producer.</title>
        <authorList>
            <person name="Lysoe E."/>
            <person name="Divon H.H."/>
            <person name="Terzi V."/>
            <person name="Orru L."/>
            <person name="Lamontanara A."/>
            <person name="Kolseth A.-K."/>
            <person name="Frandsen R.J."/>
            <person name="Nielsen K."/>
            <person name="Thrane U."/>
        </authorList>
    </citation>
    <scope>NUCLEOTIDE SEQUENCE [LARGE SCALE GENOMIC DNA]</scope>
    <source>
        <strain evidence="2 3">Fl201059</strain>
    </source>
</reference>
<proteinExistence type="predicted"/>
<evidence type="ECO:0008006" key="4">
    <source>
        <dbReference type="Google" id="ProtNLM"/>
    </source>
</evidence>
<accession>A0A0N0DD00</accession>
<feature type="region of interest" description="Disordered" evidence="1">
    <location>
        <begin position="20"/>
        <end position="56"/>
    </location>
</feature>
<organism evidence="2 3">
    <name type="scientific">Fusarium langsethiae</name>
    <dbReference type="NCBI Taxonomy" id="179993"/>
    <lineage>
        <taxon>Eukaryota</taxon>
        <taxon>Fungi</taxon>
        <taxon>Dikarya</taxon>
        <taxon>Ascomycota</taxon>
        <taxon>Pezizomycotina</taxon>
        <taxon>Sordariomycetes</taxon>
        <taxon>Hypocreomycetidae</taxon>
        <taxon>Hypocreales</taxon>
        <taxon>Nectriaceae</taxon>
        <taxon>Fusarium</taxon>
    </lineage>
</organism>
<sequence>MSSGDNDWFDNSYYDLFLLPPSSPPLPTEPPPSDLPWTPSITEQHSPDADLGPAGLHGEGLDVLQVYADLELAYMEPMDLENTEQITLDMLEQMDADVHASIAPDTGGSDTFVSSSQTFQHMSQQMFQHMFQRPKITPGMVSLL</sequence>
<keyword evidence="3" id="KW-1185">Reference proteome</keyword>
<evidence type="ECO:0000313" key="3">
    <source>
        <dbReference type="Proteomes" id="UP000037904"/>
    </source>
</evidence>
<protein>
    <recommendedName>
        <fullName evidence="4">Transcription factor</fullName>
    </recommendedName>
</protein>
<evidence type="ECO:0000256" key="1">
    <source>
        <dbReference type="SAM" id="MobiDB-lite"/>
    </source>
</evidence>
<gene>
    <name evidence="2" type="ORF">FLAG1_08173</name>
</gene>
<feature type="compositionally biased region" description="Pro residues" evidence="1">
    <location>
        <begin position="21"/>
        <end position="34"/>
    </location>
</feature>
<name>A0A0N0DD00_FUSLA</name>
<evidence type="ECO:0000313" key="2">
    <source>
        <dbReference type="EMBL" id="KPA38971.1"/>
    </source>
</evidence>
<dbReference type="AlphaFoldDB" id="A0A0N0DD00"/>
<dbReference type="Proteomes" id="UP000037904">
    <property type="component" value="Unassembled WGS sequence"/>
</dbReference>